<protein>
    <submittedName>
        <fullName evidence="4">Bifunctional demethylmenaquinone methyltransferase/2-methoxy-6-polyprenyl-1,4-benzoquinol methylase</fullName>
    </submittedName>
</protein>
<evidence type="ECO:0000313" key="4">
    <source>
        <dbReference type="EMBL" id="TMN70862.1"/>
    </source>
</evidence>
<evidence type="ECO:0000256" key="3">
    <source>
        <dbReference type="ARBA" id="ARBA00022691"/>
    </source>
</evidence>
<keyword evidence="3" id="KW-0949">S-adenosyl-L-methionine</keyword>
<dbReference type="EMBL" id="PNEL01000181">
    <property type="protein sequence ID" value="TMN70862.1"/>
    <property type="molecule type" value="Genomic_DNA"/>
</dbReference>
<dbReference type="Proteomes" id="UP000305423">
    <property type="component" value="Unassembled WGS sequence"/>
</dbReference>
<dbReference type="SUPFAM" id="SSF53335">
    <property type="entry name" value="S-adenosyl-L-methionine-dependent methyltransferases"/>
    <property type="match status" value="1"/>
</dbReference>
<name>A0AAQ2EPC3_PSEO7</name>
<dbReference type="PROSITE" id="PS01183">
    <property type="entry name" value="UBIE_1"/>
    <property type="match status" value="1"/>
</dbReference>
<keyword evidence="1 4" id="KW-0489">Methyltransferase</keyword>
<dbReference type="AlphaFoldDB" id="A0AAQ2EPC3"/>
<reference evidence="4 5" key="1">
    <citation type="submission" date="2017-12" db="EMBL/GenBank/DDBJ databases">
        <authorList>
            <person name="Paulsen S."/>
            <person name="Gram L.K."/>
        </authorList>
    </citation>
    <scope>NUCLEOTIDE SEQUENCE [LARGE SCALE GENOMIC DNA]</scope>
    <source>
        <strain evidence="4 5">S1607</strain>
    </source>
</reference>
<dbReference type="GO" id="GO:0008168">
    <property type="term" value="F:methyltransferase activity"/>
    <property type="evidence" value="ECO:0007669"/>
    <property type="project" value="UniProtKB-KW"/>
</dbReference>
<evidence type="ECO:0000256" key="1">
    <source>
        <dbReference type="ARBA" id="ARBA00022603"/>
    </source>
</evidence>
<dbReference type="RefSeq" id="WP_171040593.1">
    <property type="nucleotide sequence ID" value="NZ_PNEL01000181.1"/>
</dbReference>
<dbReference type="InterPro" id="IPR029063">
    <property type="entry name" value="SAM-dependent_MTases_sf"/>
</dbReference>
<comment type="caution">
    <text evidence="4">The sequence shown here is derived from an EMBL/GenBank/DDBJ whole genome shotgun (WGS) entry which is preliminary data.</text>
</comment>
<keyword evidence="2" id="KW-0808">Transferase</keyword>
<accession>A0AAQ2EPC3</accession>
<sequence length="73" mass="8352">MAKYAHDNIVPFETSTLNKKEQVADMFNNIAFRYDFLNRFLSAGFDINWRKKAIKELASLQPKIILDVATGTA</sequence>
<organism evidence="4 5">
    <name type="scientific">Pseudoalteromonas piscicida</name>
    <dbReference type="NCBI Taxonomy" id="43662"/>
    <lineage>
        <taxon>Bacteria</taxon>
        <taxon>Pseudomonadati</taxon>
        <taxon>Pseudomonadota</taxon>
        <taxon>Gammaproteobacteria</taxon>
        <taxon>Alteromonadales</taxon>
        <taxon>Pseudoalteromonadaceae</taxon>
        <taxon>Pseudoalteromonas</taxon>
    </lineage>
</organism>
<dbReference type="GO" id="GO:0032259">
    <property type="term" value="P:methylation"/>
    <property type="evidence" value="ECO:0007669"/>
    <property type="project" value="UniProtKB-KW"/>
</dbReference>
<proteinExistence type="predicted"/>
<dbReference type="Pfam" id="PF01209">
    <property type="entry name" value="Ubie_methyltran"/>
    <property type="match status" value="1"/>
</dbReference>
<feature type="non-terminal residue" evidence="4">
    <location>
        <position position="73"/>
    </location>
</feature>
<dbReference type="Gene3D" id="3.40.50.150">
    <property type="entry name" value="Vaccinia Virus protein VP39"/>
    <property type="match status" value="1"/>
</dbReference>
<evidence type="ECO:0000256" key="2">
    <source>
        <dbReference type="ARBA" id="ARBA00022679"/>
    </source>
</evidence>
<gene>
    <name evidence="4" type="ORF">CWB74_23660</name>
</gene>
<reference evidence="5" key="2">
    <citation type="submission" date="2019-06" db="EMBL/GenBank/DDBJ databases">
        <title>Co-occurence of chitin degradation, pigmentation and bioactivity in marine Pseudoalteromonas.</title>
        <authorList>
            <person name="Sonnenschein E.C."/>
            <person name="Bech P.K."/>
        </authorList>
    </citation>
    <scope>NUCLEOTIDE SEQUENCE [LARGE SCALE GENOMIC DNA]</scope>
    <source>
        <strain evidence="5">S1607</strain>
    </source>
</reference>
<dbReference type="InterPro" id="IPR023576">
    <property type="entry name" value="UbiE/COQ5_MeTrFase_CS"/>
</dbReference>
<evidence type="ECO:0000313" key="5">
    <source>
        <dbReference type="Proteomes" id="UP000305423"/>
    </source>
</evidence>